<accession>A0A8D0CRV5</accession>
<reference evidence="6" key="2">
    <citation type="submission" date="2025-09" db="UniProtKB">
        <authorList>
            <consortium name="Ensembl"/>
        </authorList>
    </citation>
    <scope>IDENTIFICATION</scope>
</reference>
<evidence type="ECO:0000256" key="3">
    <source>
        <dbReference type="SAM" id="MobiDB-lite"/>
    </source>
</evidence>
<gene>
    <name evidence="6" type="primary">styk1b</name>
</gene>
<dbReference type="GO" id="GO:0005524">
    <property type="term" value="F:ATP binding"/>
    <property type="evidence" value="ECO:0007669"/>
    <property type="project" value="UniProtKB-KW"/>
</dbReference>
<dbReference type="InterPro" id="IPR000719">
    <property type="entry name" value="Prot_kinase_dom"/>
</dbReference>
<feature type="region of interest" description="Disordered" evidence="3">
    <location>
        <begin position="101"/>
        <end position="130"/>
    </location>
</feature>
<dbReference type="InterPro" id="IPR001245">
    <property type="entry name" value="Ser-Thr/Tyr_kinase_cat_dom"/>
</dbReference>
<dbReference type="PANTHER" id="PTHR24416:SF631">
    <property type="entry name" value="SERINE_THREONINE_TYROSINE KINASE 1"/>
    <property type="match status" value="1"/>
</dbReference>
<feature type="domain" description="Protein kinase" evidence="5">
    <location>
        <begin position="155"/>
        <end position="427"/>
    </location>
</feature>
<dbReference type="GO" id="GO:0007169">
    <property type="term" value="P:cell surface receptor protein tyrosine kinase signaling pathway"/>
    <property type="evidence" value="ECO:0007669"/>
    <property type="project" value="TreeGrafter"/>
</dbReference>
<keyword evidence="7" id="KW-1185">Reference proteome</keyword>
<keyword evidence="4" id="KW-1133">Transmembrane helix</keyword>
<keyword evidence="4" id="KW-0812">Transmembrane</keyword>
<keyword evidence="1" id="KW-0547">Nucleotide-binding</keyword>
<name>A0A8D0CRV5_SANLU</name>
<keyword evidence="2" id="KW-0067">ATP-binding</keyword>
<evidence type="ECO:0000313" key="6">
    <source>
        <dbReference type="Ensembl" id="ENSSLUP00000010880.1"/>
    </source>
</evidence>
<evidence type="ECO:0000313" key="7">
    <source>
        <dbReference type="Proteomes" id="UP000694568"/>
    </source>
</evidence>
<dbReference type="SUPFAM" id="SSF56112">
    <property type="entry name" value="Protein kinase-like (PK-like)"/>
    <property type="match status" value="1"/>
</dbReference>
<proteinExistence type="predicted"/>
<dbReference type="GO" id="GO:0043235">
    <property type="term" value="C:receptor complex"/>
    <property type="evidence" value="ECO:0007669"/>
    <property type="project" value="TreeGrafter"/>
</dbReference>
<feature type="transmembrane region" description="Helical" evidence="4">
    <location>
        <begin position="30"/>
        <end position="53"/>
    </location>
</feature>
<dbReference type="AlphaFoldDB" id="A0A8D0CRV5"/>
<dbReference type="InterPro" id="IPR050122">
    <property type="entry name" value="RTK"/>
</dbReference>
<dbReference type="GeneTree" id="ENSGT00940000157871"/>
<feature type="compositionally biased region" description="Polar residues" evidence="3">
    <location>
        <begin position="101"/>
        <end position="117"/>
    </location>
</feature>
<dbReference type="Pfam" id="PF07714">
    <property type="entry name" value="PK_Tyr_Ser-Thr"/>
    <property type="match status" value="2"/>
</dbReference>
<sequence length="427" mass="48134">DRMSSLSDADAQCKNGDTICEIRVYEQEVIIVPILLLASFLVTLVFIILLRYCPEKVNRIRPQSKKSASRRVLHGIDAPPGINVLEHESIALDMPDSYSTFHPLNTNSSKKPSMSVETPSRPPPQPFKPSFTPIVQPRELPRQRLPESFNLVTPLPVAFSLHSDSSVSLYRARMENRNVVLRVLKDSADATERHNFLGFASFLSQLGPHPFLPELLGVVSLRAPLITVVEELENRDLLSFLWRCRQMTERRIFTLAKQVASALEFLHSKDLLHGSICARSVLVTKDFTAKLWGLHGVHTRKNQGATQRDDSILSIFMLSLVFSVIYNLQYRCEAPYADISVNELLQFHQRGKSLKKPSNCSNMLYSIIKGCCQWKDQDRPTLAEVSHKIHSGEKSASDKVLKASGAVDIEQYLKEAGYGEKNSYTVF</sequence>
<evidence type="ECO:0000256" key="1">
    <source>
        <dbReference type="ARBA" id="ARBA00022741"/>
    </source>
</evidence>
<dbReference type="InterPro" id="IPR011009">
    <property type="entry name" value="Kinase-like_dom_sf"/>
</dbReference>
<reference evidence="6" key="1">
    <citation type="submission" date="2025-08" db="UniProtKB">
        <authorList>
            <consortium name="Ensembl"/>
        </authorList>
    </citation>
    <scope>IDENTIFICATION</scope>
</reference>
<dbReference type="PANTHER" id="PTHR24416">
    <property type="entry name" value="TYROSINE-PROTEIN KINASE RECEPTOR"/>
    <property type="match status" value="1"/>
</dbReference>
<evidence type="ECO:0000256" key="2">
    <source>
        <dbReference type="ARBA" id="ARBA00022840"/>
    </source>
</evidence>
<dbReference type="GO" id="GO:0005886">
    <property type="term" value="C:plasma membrane"/>
    <property type="evidence" value="ECO:0007669"/>
    <property type="project" value="TreeGrafter"/>
</dbReference>
<protein>
    <submittedName>
        <fullName evidence="6">Serine/threonine/tyrosine kinase 1b</fullName>
    </submittedName>
</protein>
<evidence type="ECO:0000259" key="5">
    <source>
        <dbReference type="PROSITE" id="PS50011"/>
    </source>
</evidence>
<dbReference type="PROSITE" id="PS50011">
    <property type="entry name" value="PROTEIN_KINASE_DOM"/>
    <property type="match status" value="1"/>
</dbReference>
<dbReference type="Proteomes" id="UP000694568">
    <property type="component" value="Unplaced"/>
</dbReference>
<evidence type="ECO:0000256" key="4">
    <source>
        <dbReference type="SAM" id="Phobius"/>
    </source>
</evidence>
<dbReference type="Gene3D" id="1.10.510.10">
    <property type="entry name" value="Transferase(Phosphotransferase) domain 1"/>
    <property type="match status" value="2"/>
</dbReference>
<keyword evidence="4" id="KW-0472">Membrane</keyword>
<organism evidence="6 7">
    <name type="scientific">Sander lucioperca</name>
    <name type="common">Pike-perch</name>
    <name type="synonym">Perca lucioperca</name>
    <dbReference type="NCBI Taxonomy" id="283035"/>
    <lineage>
        <taxon>Eukaryota</taxon>
        <taxon>Metazoa</taxon>
        <taxon>Chordata</taxon>
        <taxon>Craniata</taxon>
        <taxon>Vertebrata</taxon>
        <taxon>Euteleostomi</taxon>
        <taxon>Actinopterygii</taxon>
        <taxon>Neopterygii</taxon>
        <taxon>Teleostei</taxon>
        <taxon>Neoteleostei</taxon>
        <taxon>Acanthomorphata</taxon>
        <taxon>Eupercaria</taxon>
        <taxon>Perciformes</taxon>
        <taxon>Percoidei</taxon>
        <taxon>Percidae</taxon>
        <taxon>Luciopercinae</taxon>
        <taxon>Sander</taxon>
    </lineage>
</organism>
<dbReference type="GO" id="GO:0004714">
    <property type="term" value="F:transmembrane receptor protein tyrosine kinase activity"/>
    <property type="evidence" value="ECO:0007669"/>
    <property type="project" value="TreeGrafter"/>
</dbReference>
<dbReference type="Ensembl" id="ENSSLUT00000011265.1">
    <property type="protein sequence ID" value="ENSSLUP00000010880.1"/>
    <property type="gene ID" value="ENSSLUG00000005180.1"/>
</dbReference>